<proteinExistence type="predicted"/>
<evidence type="ECO:0000313" key="2">
    <source>
        <dbReference type="Proteomes" id="UP000215455"/>
    </source>
</evidence>
<evidence type="ECO:0000313" key="1">
    <source>
        <dbReference type="EMBL" id="OXR28302.1"/>
    </source>
</evidence>
<organism evidence="1 2">
    <name type="scientific">Pseudomonas umsongensis</name>
    <dbReference type="NCBI Taxonomy" id="198618"/>
    <lineage>
        <taxon>Bacteria</taxon>
        <taxon>Pseudomonadati</taxon>
        <taxon>Pseudomonadota</taxon>
        <taxon>Gammaproteobacteria</taxon>
        <taxon>Pseudomonadales</taxon>
        <taxon>Pseudomonadaceae</taxon>
        <taxon>Pseudomonas</taxon>
    </lineage>
</organism>
<dbReference type="Proteomes" id="UP000215455">
    <property type="component" value="Unassembled WGS sequence"/>
</dbReference>
<name>A0ABX4DPF2_9PSED</name>
<dbReference type="EMBL" id="NIWU01000008">
    <property type="protein sequence ID" value="OXR28302.1"/>
    <property type="molecule type" value="Genomic_DNA"/>
</dbReference>
<dbReference type="RefSeq" id="WP_083349500.1">
    <property type="nucleotide sequence ID" value="NZ_LT629767.1"/>
</dbReference>
<reference evidence="1 2" key="1">
    <citation type="submission" date="2017-06" db="EMBL/GenBank/DDBJ databases">
        <authorList>
            <person name="Furmanczyk E.M."/>
        </authorList>
    </citation>
    <scope>NUCLEOTIDE SEQUENCE [LARGE SCALE GENOMIC DNA]</scope>
    <source>
        <strain evidence="1 2">DSM 16611</strain>
    </source>
</reference>
<comment type="caution">
    <text evidence="1">The sequence shown here is derived from an EMBL/GenBank/DDBJ whole genome shotgun (WGS) entry which is preliminary data.</text>
</comment>
<protein>
    <submittedName>
        <fullName evidence="1">Uncharacterized protein</fullName>
    </submittedName>
</protein>
<keyword evidence="2" id="KW-1185">Reference proteome</keyword>
<gene>
    <name evidence="1" type="ORF">PSUM_27730</name>
</gene>
<sequence length="205" mass="23589">MSLLQRIGWRRGVLALAVAALLTLASIEVLSEEPEIALLIGEPWEDMRRRSSATIDPAIPGHFWGRLPKSDARLRFIGPQYGFITPLARYFTVTFNRDESINGVNMSPQIEPLLLDDTLKVVLDLQEQWRNAGWTPIRVKDFPSFADTPQWRAQLRDVNKGGKSYWHAGTQYQVMLVVNRFKDYRHPTEERYLIKLSLATPWTNP</sequence>
<accession>A0ABX4DPF2</accession>